<name>A0A1F6Y833_9BACT</name>
<protein>
    <submittedName>
        <fullName evidence="1">Uncharacterized protein</fullName>
    </submittedName>
</protein>
<comment type="caution">
    <text evidence="1">The sequence shown here is derived from an EMBL/GenBank/DDBJ whole genome shotgun (WGS) entry which is preliminary data.</text>
</comment>
<sequence>MLEKLKFPIRGDERDPITPESLESDLELELVPALGKLALVAQRLEELLMKTSKTDREIKGFITPMRERLRLLALKVQIIFGLLLIPTSATIGAIEQKETSTADNSIEALQSQPKPRDEVIKGIWFTGQEYRHTDEETTHILNYMAGRDTLSEEEVVRLVKERWMTYLDTTITLPENISLRDAADSVAAHWPISRTEKLPEILLDEYNNFPRFLMPNDNLYSAIWQLEQEVGAPKVRLVNTKSGRSWYKFNSNLAGINFPHVLLDTLIITTDEQGQERTEHRHTLNPKHLLAEYAHAQQRAEDPFRSIVRKTIDDKRTQARADSLNISRYSAQLHEYSIPGTIEHEAHKIIEPQLKNRLDELMQTGKSTAFKLH</sequence>
<dbReference type="AlphaFoldDB" id="A0A1F6Y833"/>
<evidence type="ECO:0000313" key="1">
    <source>
        <dbReference type="EMBL" id="OGJ02520.1"/>
    </source>
</evidence>
<reference evidence="1 2" key="1">
    <citation type="journal article" date="2016" name="Nat. Commun.">
        <title>Thousands of microbial genomes shed light on interconnected biogeochemical processes in an aquifer system.</title>
        <authorList>
            <person name="Anantharaman K."/>
            <person name="Brown C.T."/>
            <person name="Hug L.A."/>
            <person name="Sharon I."/>
            <person name="Castelle C.J."/>
            <person name="Probst A.J."/>
            <person name="Thomas B.C."/>
            <person name="Singh A."/>
            <person name="Wilkins M.J."/>
            <person name="Karaoz U."/>
            <person name="Brodie E.L."/>
            <person name="Williams K.H."/>
            <person name="Hubbard S.S."/>
            <person name="Banfield J.F."/>
        </authorList>
    </citation>
    <scope>NUCLEOTIDE SEQUENCE [LARGE SCALE GENOMIC DNA]</scope>
</reference>
<accession>A0A1F6Y833</accession>
<gene>
    <name evidence="1" type="ORF">A3G06_01285</name>
</gene>
<dbReference type="Proteomes" id="UP000176192">
    <property type="component" value="Unassembled WGS sequence"/>
</dbReference>
<proteinExistence type="predicted"/>
<evidence type="ECO:0000313" key="2">
    <source>
        <dbReference type="Proteomes" id="UP000176192"/>
    </source>
</evidence>
<organism evidence="1 2">
    <name type="scientific">Candidatus Nomurabacteria bacterium RIFCSPLOWO2_12_FULL_46_14</name>
    <dbReference type="NCBI Taxonomy" id="1801797"/>
    <lineage>
        <taxon>Bacteria</taxon>
        <taxon>Candidatus Nomuraibacteriota</taxon>
    </lineage>
</organism>
<dbReference type="EMBL" id="MFVV01000043">
    <property type="protein sequence ID" value="OGJ02520.1"/>
    <property type="molecule type" value="Genomic_DNA"/>
</dbReference>
<dbReference type="STRING" id="1801797.A3G06_01285"/>